<dbReference type="AlphaFoldDB" id="A0A2S8J975"/>
<dbReference type="Gene3D" id="3.30.1050.10">
    <property type="entry name" value="SCP2 sterol-binding domain"/>
    <property type="match status" value="1"/>
</dbReference>
<protein>
    <recommendedName>
        <fullName evidence="3">SCP2 domain-containing protein</fullName>
    </recommendedName>
</protein>
<dbReference type="SUPFAM" id="SSF55718">
    <property type="entry name" value="SCP-like"/>
    <property type="match status" value="1"/>
</dbReference>
<reference evidence="2" key="1">
    <citation type="submission" date="2018-02" db="EMBL/GenBank/DDBJ databases">
        <title>Draft genome sequencing of Rhodococcus opacus KU647198.</title>
        <authorList>
            <person name="Zheng B.-X."/>
        </authorList>
    </citation>
    <scope>NUCLEOTIDE SEQUENCE [LARGE SCALE GENOMIC DNA]</scope>
    <source>
        <strain evidence="2">04-OD7</strain>
    </source>
</reference>
<evidence type="ECO:0000313" key="2">
    <source>
        <dbReference type="Proteomes" id="UP000239290"/>
    </source>
</evidence>
<dbReference type="EMBL" id="PUIO01000019">
    <property type="protein sequence ID" value="PQP23594.1"/>
    <property type="molecule type" value="Genomic_DNA"/>
</dbReference>
<name>A0A2S8J975_RHOOP</name>
<proteinExistence type="predicted"/>
<evidence type="ECO:0000313" key="1">
    <source>
        <dbReference type="EMBL" id="PQP23594.1"/>
    </source>
</evidence>
<organism evidence="1 2">
    <name type="scientific">Rhodococcus opacus</name>
    <name type="common">Nocardia opaca</name>
    <dbReference type="NCBI Taxonomy" id="37919"/>
    <lineage>
        <taxon>Bacteria</taxon>
        <taxon>Bacillati</taxon>
        <taxon>Actinomycetota</taxon>
        <taxon>Actinomycetes</taxon>
        <taxon>Mycobacteriales</taxon>
        <taxon>Nocardiaceae</taxon>
        <taxon>Rhodococcus</taxon>
    </lineage>
</organism>
<dbReference type="InterPro" id="IPR036527">
    <property type="entry name" value="SCP2_sterol-bd_dom_sf"/>
</dbReference>
<gene>
    <name evidence="1" type="ORF">C5613_17580</name>
</gene>
<evidence type="ECO:0008006" key="3">
    <source>
        <dbReference type="Google" id="ProtNLM"/>
    </source>
</evidence>
<comment type="caution">
    <text evidence="1">The sequence shown here is derived from an EMBL/GenBank/DDBJ whole genome shotgun (WGS) entry which is preliminary data.</text>
</comment>
<sequence length="135" mass="14883">MSLSFFSQEWCDAAKAVVNANEEMQRGFDDPASFTNRMALGTLDRDDLITHVEWKAGQIVSWTPAQSYDDDLFLIVGAALPTWRECADGVSEGKKLLMAGRLKLVKGPLAAAISNADALNSFLRSWGQIDTDWNV</sequence>
<dbReference type="Proteomes" id="UP000239290">
    <property type="component" value="Unassembled WGS sequence"/>
</dbReference>
<accession>A0A2S8J975</accession>